<dbReference type="InterPro" id="IPR036641">
    <property type="entry name" value="HPT_dom_sf"/>
</dbReference>
<dbReference type="Gene3D" id="1.10.287.130">
    <property type="match status" value="1"/>
</dbReference>
<dbReference type="GO" id="GO:0005886">
    <property type="term" value="C:plasma membrane"/>
    <property type="evidence" value="ECO:0007669"/>
    <property type="project" value="UniProtKB-SubCell"/>
</dbReference>
<keyword evidence="4" id="KW-1003">Cell membrane</keyword>
<keyword evidence="6 15" id="KW-0812">Transmembrane</keyword>
<evidence type="ECO:0000259" key="16">
    <source>
        <dbReference type="PROSITE" id="PS50109"/>
    </source>
</evidence>
<feature type="coiled-coil region" evidence="14">
    <location>
        <begin position="808"/>
        <end position="835"/>
    </location>
</feature>
<keyword evidence="5 13" id="KW-0597">Phosphoprotein</keyword>
<evidence type="ECO:0000256" key="15">
    <source>
        <dbReference type="SAM" id="Phobius"/>
    </source>
</evidence>
<dbReference type="Gene3D" id="1.20.120.160">
    <property type="entry name" value="HPT domain"/>
    <property type="match status" value="1"/>
</dbReference>
<dbReference type="Gene3D" id="3.40.50.2300">
    <property type="match status" value="1"/>
</dbReference>
<dbReference type="SUPFAM" id="SSF47384">
    <property type="entry name" value="Homodimeric domain of signal transducing histidine kinase"/>
    <property type="match status" value="1"/>
</dbReference>
<feature type="domain" description="HPt" evidence="18">
    <location>
        <begin position="803"/>
        <end position="902"/>
    </location>
</feature>
<evidence type="ECO:0000259" key="18">
    <source>
        <dbReference type="PROSITE" id="PS50894"/>
    </source>
</evidence>
<dbReference type="AlphaFoldDB" id="A0A1I7I8C5"/>
<evidence type="ECO:0000256" key="3">
    <source>
        <dbReference type="ARBA" id="ARBA00012438"/>
    </source>
</evidence>
<keyword evidence="11 15" id="KW-0472">Membrane</keyword>
<keyword evidence="14" id="KW-0175">Coiled coil</keyword>
<sequence>MSQWRQEPGRTKKAYVAYMKIFGDSIKTKVVVGFTLALGIVVAAIFLTYTSFTKLLNSVEVLSQPNYKLRELQHTLGSISTAESAIRAYTLTTNEKHFKAYLAHLDTIGSQIDSLEHLMRHNPLEKAQVDSISALLQAKQQSLAQYVALKKEQKRYNYSRKAMIQIASTVEQTPLSTTISKHTKTTISDRLDMNGTRQEAQQPEIALPQEEPVVVPEKEKKEKRGFFNRIFSKKEKEEQPEPPRPKVIVPQLEVRQETRVDTSANITPVAPLSKVRRILHNVQREADAQEQKLQQKELALLQQDKHIMDQIRTMIYQLERHEQKQTLRNSNQARAVAKQTSTVLLVIGIAGLVSGVGFILLILHDITRSNNYRSSLIKAQKEAVKLARAKEAFVANMSHEMRTPLNVILGFSQQLHHTPLLPQQQEHLQAVSGAGQHLLHIVNDVLDLSKMEAGKLYINRSPFSISQLLNEVEQAFALKATGKNIIFNYRLSTSIPDALEGDLLRMKQILFNLVDNAIKFTHKGLVQVQVDLRSRRRNRLVLSIAVADTGIGMSEESLQYVFGEFNQADSSILRKYGGTGLGLSISKKLVEMQGGTLSVNSMEGEGTTFTVLLPVQIATEAVPAAPRETVPVPASFKGLKALVIDDDGYSRTLCDLILSRWGMVVHLANDGPEALALAQEHKYDVVLTDIQLPGISGKTVARNIHKLDPEVPIIALTANIMSNDIGFFKNTGITDHLLKPYKEQELHQKLAKVLPVAAIKAAEERAAASESQPVIQKHEVEQPIEQTNSLYSLHEMRLFTGDDTQALAAVVEVLLEDQEQNLEQLSLAAEKADWEATATMAHKMLTAFKHLQAHTVTPHLLQLEQVLHTGRQAPDELQQAVEQAQQQVRLVLNALQQELHSLYAEQPV</sequence>
<dbReference type="InterPro" id="IPR003661">
    <property type="entry name" value="HisK_dim/P_dom"/>
</dbReference>
<evidence type="ECO:0000256" key="10">
    <source>
        <dbReference type="ARBA" id="ARBA00023012"/>
    </source>
</evidence>
<feature type="domain" description="Histidine kinase" evidence="16">
    <location>
        <begin position="396"/>
        <end position="617"/>
    </location>
</feature>
<organism evidence="19 20">
    <name type="scientific">Pontibacter akesuensis</name>
    <dbReference type="NCBI Taxonomy" id="388950"/>
    <lineage>
        <taxon>Bacteria</taxon>
        <taxon>Pseudomonadati</taxon>
        <taxon>Bacteroidota</taxon>
        <taxon>Cytophagia</taxon>
        <taxon>Cytophagales</taxon>
        <taxon>Hymenobacteraceae</taxon>
        <taxon>Pontibacter</taxon>
    </lineage>
</organism>
<evidence type="ECO:0000256" key="7">
    <source>
        <dbReference type="ARBA" id="ARBA00022741"/>
    </source>
</evidence>
<dbReference type="Gene3D" id="3.30.565.10">
    <property type="entry name" value="Histidine kinase-like ATPase, C-terminal domain"/>
    <property type="match status" value="1"/>
</dbReference>
<proteinExistence type="predicted"/>
<dbReference type="PROSITE" id="PS50109">
    <property type="entry name" value="HIS_KIN"/>
    <property type="match status" value="1"/>
</dbReference>
<evidence type="ECO:0000313" key="20">
    <source>
        <dbReference type="Proteomes" id="UP000182491"/>
    </source>
</evidence>
<dbReference type="InterPro" id="IPR004358">
    <property type="entry name" value="Sig_transdc_His_kin-like_C"/>
</dbReference>
<dbReference type="GO" id="GO:0000155">
    <property type="term" value="F:phosphorelay sensor kinase activity"/>
    <property type="evidence" value="ECO:0007669"/>
    <property type="project" value="InterPro"/>
</dbReference>
<evidence type="ECO:0000256" key="6">
    <source>
        <dbReference type="ARBA" id="ARBA00022692"/>
    </source>
</evidence>
<dbReference type="PANTHER" id="PTHR45339:SF1">
    <property type="entry name" value="HYBRID SIGNAL TRANSDUCTION HISTIDINE KINASE J"/>
    <property type="match status" value="1"/>
</dbReference>
<dbReference type="SMART" id="SM00388">
    <property type="entry name" value="HisKA"/>
    <property type="match status" value="1"/>
</dbReference>
<comment type="subcellular location">
    <subcellularLocation>
        <location evidence="2">Cell membrane</location>
        <topology evidence="2">Multi-pass membrane protein</topology>
    </subcellularLocation>
</comment>
<evidence type="ECO:0000256" key="8">
    <source>
        <dbReference type="ARBA" id="ARBA00022840"/>
    </source>
</evidence>
<name>A0A1I7I8C5_9BACT</name>
<dbReference type="SMART" id="SM00387">
    <property type="entry name" value="HATPase_c"/>
    <property type="match status" value="1"/>
</dbReference>
<dbReference type="Proteomes" id="UP000182491">
    <property type="component" value="Unassembled WGS sequence"/>
</dbReference>
<evidence type="ECO:0000256" key="11">
    <source>
        <dbReference type="ARBA" id="ARBA00023136"/>
    </source>
</evidence>
<evidence type="ECO:0000256" key="5">
    <source>
        <dbReference type="ARBA" id="ARBA00022553"/>
    </source>
</evidence>
<dbReference type="PANTHER" id="PTHR45339">
    <property type="entry name" value="HYBRID SIGNAL TRANSDUCTION HISTIDINE KINASE J"/>
    <property type="match status" value="1"/>
</dbReference>
<feature type="modified residue" description="Phosphohistidine" evidence="12">
    <location>
        <position position="842"/>
    </location>
</feature>
<dbReference type="InterPro" id="IPR011006">
    <property type="entry name" value="CheY-like_superfamily"/>
</dbReference>
<dbReference type="STRING" id="388950.GCA_001611675_01536"/>
<dbReference type="SUPFAM" id="SSF55874">
    <property type="entry name" value="ATPase domain of HSP90 chaperone/DNA topoisomerase II/histidine kinase"/>
    <property type="match status" value="1"/>
</dbReference>
<dbReference type="InterPro" id="IPR008207">
    <property type="entry name" value="Sig_transdc_His_kin_Hpt_dom"/>
</dbReference>
<evidence type="ECO:0000313" key="19">
    <source>
        <dbReference type="EMBL" id="SFU69212.1"/>
    </source>
</evidence>
<dbReference type="FunFam" id="3.30.565.10:FF:000010">
    <property type="entry name" value="Sensor histidine kinase RcsC"/>
    <property type="match status" value="1"/>
</dbReference>
<keyword evidence="9 15" id="KW-1133">Transmembrane helix</keyword>
<dbReference type="CDD" id="cd00082">
    <property type="entry name" value="HisKA"/>
    <property type="match status" value="1"/>
</dbReference>
<keyword evidence="8" id="KW-0067">ATP-binding</keyword>
<dbReference type="Pfam" id="PF00072">
    <property type="entry name" value="Response_reg"/>
    <property type="match status" value="1"/>
</dbReference>
<dbReference type="Pfam" id="PF05227">
    <property type="entry name" value="CHASE3"/>
    <property type="match status" value="1"/>
</dbReference>
<evidence type="ECO:0000256" key="4">
    <source>
        <dbReference type="ARBA" id="ARBA00022475"/>
    </source>
</evidence>
<dbReference type="SMART" id="SM00448">
    <property type="entry name" value="REC"/>
    <property type="match status" value="1"/>
</dbReference>
<dbReference type="InterPro" id="IPR001789">
    <property type="entry name" value="Sig_transdc_resp-reg_receiver"/>
</dbReference>
<keyword evidence="10" id="KW-0902">Two-component regulatory system</keyword>
<dbReference type="PRINTS" id="PR00344">
    <property type="entry name" value="BCTRLSENSOR"/>
</dbReference>
<dbReference type="GO" id="GO:0005524">
    <property type="term" value="F:ATP binding"/>
    <property type="evidence" value="ECO:0007669"/>
    <property type="project" value="UniProtKB-KW"/>
</dbReference>
<keyword evidence="20" id="KW-1185">Reference proteome</keyword>
<evidence type="ECO:0000256" key="13">
    <source>
        <dbReference type="PROSITE-ProRule" id="PRU00169"/>
    </source>
</evidence>
<evidence type="ECO:0000256" key="2">
    <source>
        <dbReference type="ARBA" id="ARBA00004651"/>
    </source>
</evidence>
<dbReference type="InterPro" id="IPR003594">
    <property type="entry name" value="HATPase_dom"/>
</dbReference>
<dbReference type="EMBL" id="FPCA01000002">
    <property type="protein sequence ID" value="SFU69212.1"/>
    <property type="molecule type" value="Genomic_DNA"/>
</dbReference>
<evidence type="ECO:0000256" key="14">
    <source>
        <dbReference type="SAM" id="Coils"/>
    </source>
</evidence>
<feature type="transmembrane region" description="Helical" evidence="15">
    <location>
        <begin position="30"/>
        <end position="49"/>
    </location>
</feature>
<dbReference type="InterPro" id="IPR036097">
    <property type="entry name" value="HisK_dim/P_sf"/>
</dbReference>
<feature type="domain" description="Response regulatory" evidence="17">
    <location>
        <begin position="640"/>
        <end position="754"/>
    </location>
</feature>
<dbReference type="SUPFAM" id="SSF52172">
    <property type="entry name" value="CheY-like"/>
    <property type="match status" value="1"/>
</dbReference>
<feature type="transmembrane region" description="Helical" evidence="15">
    <location>
        <begin position="343"/>
        <end position="363"/>
    </location>
</feature>
<evidence type="ECO:0000259" key="17">
    <source>
        <dbReference type="PROSITE" id="PS50110"/>
    </source>
</evidence>
<gene>
    <name evidence="19" type="ORF">SAMN04487941_2006</name>
</gene>
<dbReference type="CDD" id="cd17546">
    <property type="entry name" value="REC_hyHK_CKI1_RcsC-like"/>
    <property type="match status" value="1"/>
</dbReference>
<evidence type="ECO:0000256" key="1">
    <source>
        <dbReference type="ARBA" id="ARBA00000085"/>
    </source>
</evidence>
<dbReference type="InterPro" id="IPR036890">
    <property type="entry name" value="HATPase_C_sf"/>
</dbReference>
<dbReference type="PROSITE" id="PS50894">
    <property type="entry name" value="HPT"/>
    <property type="match status" value="1"/>
</dbReference>
<feature type="modified residue" description="4-aspartylphosphate" evidence="13">
    <location>
        <position position="689"/>
    </location>
</feature>
<dbReference type="InterPro" id="IPR007891">
    <property type="entry name" value="CHASE3"/>
</dbReference>
<evidence type="ECO:0000256" key="9">
    <source>
        <dbReference type="ARBA" id="ARBA00022989"/>
    </source>
</evidence>
<keyword evidence="7" id="KW-0547">Nucleotide-binding</keyword>
<dbReference type="Pfam" id="PF00512">
    <property type="entry name" value="HisKA"/>
    <property type="match status" value="1"/>
</dbReference>
<dbReference type="PROSITE" id="PS50110">
    <property type="entry name" value="RESPONSE_REGULATORY"/>
    <property type="match status" value="1"/>
</dbReference>
<dbReference type="CDD" id="cd16922">
    <property type="entry name" value="HATPase_EvgS-ArcB-TorS-like"/>
    <property type="match status" value="1"/>
</dbReference>
<feature type="coiled-coil region" evidence="14">
    <location>
        <begin position="272"/>
        <end position="299"/>
    </location>
</feature>
<dbReference type="EC" id="2.7.13.3" evidence="3"/>
<dbReference type="InterPro" id="IPR005467">
    <property type="entry name" value="His_kinase_dom"/>
</dbReference>
<accession>A0A1I7I8C5</accession>
<protein>
    <recommendedName>
        <fullName evidence="3">histidine kinase</fullName>
        <ecNumber evidence="3">2.7.13.3</ecNumber>
    </recommendedName>
</protein>
<reference evidence="20" key="1">
    <citation type="submission" date="2016-10" db="EMBL/GenBank/DDBJ databases">
        <authorList>
            <person name="Varghese N."/>
        </authorList>
    </citation>
    <scope>NUCLEOTIDE SEQUENCE [LARGE SCALE GENOMIC DNA]</scope>
    <source>
        <strain evidence="20">DSM 18820</strain>
    </source>
</reference>
<dbReference type="SUPFAM" id="SSF47226">
    <property type="entry name" value="Histidine-containing phosphotransfer domain, HPT domain"/>
    <property type="match status" value="1"/>
</dbReference>
<dbReference type="Pfam" id="PF02518">
    <property type="entry name" value="HATPase_c"/>
    <property type="match status" value="1"/>
</dbReference>
<evidence type="ECO:0000256" key="12">
    <source>
        <dbReference type="PROSITE-ProRule" id="PRU00110"/>
    </source>
</evidence>
<comment type="catalytic activity">
    <reaction evidence="1">
        <text>ATP + protein L-histidine = ADP + protein N-phospho-L-histidine.</text>
        <dbReference type="EC" id="2.7.13.3"/>
    </reaction>
</comment>